<comment type="similarity">
    <text evidence="1">Belongs to the ROK (NagC/XylR) family.</text>
</comment>
<dbReference type="SUPFAM" id="SSF53067">
    <property type="entry name" value="Actin-like ATPase domain"/>
    <property type="match status" value="1"/>
</dbReference>
<comment type="caution">
    <text evidence="2">The sequence shown here is derived from an EMBL/GenBank/DDBJ whole genome shotgun (WGS) entry which is preliminary data.</text>
</comment>
<dbReference type="Gene3D" id="3.30.420.40">
    <property type="match status" value="2"/>
</dbReference>
<dbReference type="AlphaFoldDB" id="A0A917Q164"/>
<evidence type="ECO:0000256" key="1">
    <source>
        <dbReference type="ARBA" id="ARBA00006479"/>
    </source>
</evidence>
<evidence type="ECO:0000313" key="3">
    <source>
        <dbReference type="Proteomes" id="UP000658382"/>
    </source>
</evidence>
<dbReference type="InterPro" id="IPR043129">
    <property type="entry name" value="ATPase_NBD"/>
</dbReference>
<dbReference type="PANTHER" id="PTHR18964:SF170">
    <property type="entry name" value="SUGAR KINASE"/>
    <property type="match status" value="1"/>
</dbReference>
<reference evidence="2" key="2">
    <citation type="submission" date="2020-09" db="EMBL/GenBank/DDBJ databases">
        <authorList>
            <person name="Sun Q."/>
            <person name="Ohkuma M."/>
        </authorList>
    </citation>
    <scope>NUCLEOTIDE SEQUENCE</scope>
    <source>
        <strain evidence="2">JCM 12580</strain>
    </source>
</reference>
<organism evidence="2 3">
    <name type="scientific">Lentibacillus kapialis</name>
    <dbReference type="NCBI Taxonomy" id="340214"/>
    <lineage>
        <taxon>Bacteria</taxon>
        <taxon>Bacillati</taxon>
        <taxon>Bacillota</taxon>
        <taxon>Bacilli</taxon>
        <taxon>Bacillales</taxon>
        <taxon>Bacillaceae</taxon>
        <taxon>Lentibacillus</taxon>
    </lineage>
</organism>
<proteinExistence type="inferred from homology"/>
<gene>
    <name evidence="2" type="primary">glcK</name>
    <name evidence="2" type="ORF">GCM10007063_27690</name>
</gene>
<accession>A0A917Q164</accession>
<dbReference type="PANTHER" id="PTHR18964">
    <property type="entry name" value="ROK (REPRESSOR, ORF, KINASE) FAMILY"/>
    <property type="match status" value="1"/>
</dbReference>
<dbReference type="EMBL" id="BMNQ01000050">
    <property type="protein sequence ID" value="GGK03783.1"/>
    <property type="molecule type" value="Genomic_DNA"/>
</dbReference>
<dbReference type="RefSeq" id="WP_188633700.1">
    <property type="nucleotide sequence ID" value="NZ_BMNQ01000050.1"/>
</dbReference>
<dbReference type="InterPro" id="IPR000600">
    <property type="entry name" value="ROK"/>
</dbReference>
<keyword evidence="3" id="KW-1185">Reference proteome</keyword>
<sequence>MAYGLGVDIGGTKIASVIINENADILCRSEVKSRPNDESIMFKQVVLSIEEVLAESKINKNEIVGMGVGVPGKVDCQNGIAIYQNNLPWRNFPITEKLHDYFPSSKITIDNDVYMAAFAEWKLANTDNLDTFVYVTISTGVSCSIIHKGSFVRGSGFAGEIGLFPVLSEFSPKGVANMEQSVSGSAIQKIVETNFEAEGFSIIDFFQEYQNGNPITHSTMNKIIKSLAHGIYSIVCLLDPHRIVFGGGVINKNPFLLDLIKDEIKNYLIPEQFSVLERMKLSRFKENSGIVGAGLKGLNLSNDSKA</sequence>
<name>A0A917Q164_9BACI</name>
<dbReference type="Proteomes" id="UP000658382">
    <property type="component" value="Unassembled WGS sequence"/>
</dbReference>
<evidence type="ECO:0000313" key="2">
    <source>
        <dbReference type="EMBL" id="GGK03783.1"/>
    </source>
</evidence>
<protein>
    <submittedName>
        <fullName evidence="2">Glucokinase</fullName>
    </submittedName>
</protein>
<dbReference type="Pfam" id="PF00480">
    <property type="entry name" value="ROK"/>
    <property type="match status" value="1"/>
</dbReference>
<reference evidence="2" key="1">
    <citation type="journal article" date="2014" name="Int. J. Syst. Evol. Microbiol.">
        <title>Complete genome sequence of Corynebacterium casei LMG S-19264T (=DSM 44701T), isolated from a smear-ripened cheese.</title>
        <authorList>
            <consortium name="US DOE Joint Genome Institute (JGI-PGF)"/>
            <person name="Walter F."/>
            <person name="Albersmeier A."/>
            <person name="Kalinowski J."/>
            <person name="Ruckert C."/>
        </authorList>
    </citation>
    <scope>NUCLEOTIDE SEQUENCE</scope>
    <source>
        <strain evidence="2">JCM 12580</strain>
    </source>
</reference>